<evidence type="ECO:0000313" key="5">
    <source>
        <dbReference type="EMBL" id="KGT79021.1"/>
    </source>
</evidence>
<dbReference type="GO" id="GO:0016831">
    <property type="term" value="F:carboxy-lyase activity"/>
    <property type="evidence" value="ECO:0007669"/>
    <property type="project" value="UniProtKB-KW"/>
</dbReference>
<dbReference type="InterPro" id="IPR051818">
    <property type="entry name" value="TPP_dependent_decarboxylase"/>
</dbReference>
<sequence>MSKANLLDRRQVVSTLLANRKDVVAIGGLGASTNDMCAAGDHARNFYLWGGMGGAAMIGLGLALAQPKLPVLVITGDGEMLMGMGSLATIGLQKPSNLSIVVLDNEAYGETGGQTSHTSAAADLVGVARACGIGDSRAITTMAEVEAFAKAVHDVSAGPRFANVKIDSASLDRILPTRDGTYIVNRIRGDLGFQPI</sequence>
<dbReference type="eggNOG" id="COG0028">
    <property type="taxonomic scope" value="Bacteria"/>
</dbReference>
<dbReference type="InterPro" id="IPR029061">
    <property type="entry name" value="THDP-binding"/>
</dbReference>
<keyword evidence="1" id="KW-0210">Decarboxylase</keyword>
<dbReference type="Pfam" id="PF02775">
    <property type="entry name" value="TPP_enzyme_C"/>
    <property type="match status" value="1"/>
</dbReference>
<dbReference type="Proteomes" id="UP000030377">
    <property type="component" value="Unassembled WGS sequence"/>
</dbReference>
<dbReference type="PANTHER" id="PTHR42818">
    <property type="entry name" value="SULFOPYRUVATE DECARBOXYLASE SUBUNIT ALPHA"/>
    <property type="match status" value="1"/>
</dbReference>
<dbReference type="Gene3D" id="3.40.50.970">
    <property type="match status" value="1"/>
</dbReference>
<keyword evidence="3" id="KW-0812">Transmembrane</keyword>
<evidence type="ECO:0000259" key="4">
    <source>
        <dbReference type="Pfam" id="PF02775"/>
    </source>
</evidence>
<dbReference type="InterPro" id="IPR022494">
    <property type="entry name" value="Sulfopyruvate_deCO2ase_bsu"/>
</dbReference>
<keyword evidence="2" id="KW-0456">Lyase</keyword>
<name>A0A0A3Y0Z5_BRAJP</name>
<dbReference type="AlphaFoldDB" id="A0A0A3Y0Z5"/>
<feature type="domain" description="Thiamine pyrophosphate enzyme TPP-binding" evidence="4">
    <location>
        <begin position="45"/>
        <end position="155"/>
    </location>
</feature>
<proteinExistence type="predicted"/>
<protein>
    <submittedName>
        <fullName evidence="5">Aldehyde dehydrogenase</fullName>
    </submittedName>
</protein>
<keyword evidence="3" id="KW-1133">Transmembrane helix</keyword>
<dbReference type="InterPro" id="IPR011766">
    <property type="entry name" value="TPP_enzyme_TPP-bd"/>
</dbReference>
<organism evidence="5 6">
    <name type="scientific">Bradyrhizobium japonicum</name>
    <dbReference type="NCBI Taxonomy" id="375"/>
    <lineage>
        <taxon>Bacteria</taxon>
        <taxon>Pseudomonadati</taxon>
        <taxon>Pseudomonadota</taxon>
        <taxon>Alphaproteobacteria</taxon>
        <taxon>Hyphomicrobiales</taxon>
        <taxon>Nitrobacteraceae</taxon>
        <taxon>Bradyrhizobium</taxon>
    </lineage>
</organism>
<dbReference type="PANTHER" id="PTHR42818:SF1">
    <property type="entry name" value="SULFOPYRUVATE DECARBOXYLASE"/>
    <property type="match status" value="1"/>
</dbReference>
<evidence type="ECO:0000256" key="2">
    <source>
        <dbReference type="ARBA" id="ARBA00023239"/>
    </source>
</evidence>
<dbReference type="SUPFAM" id="SSF52518">
    <property type="entry name" value="Thiamin diphosphate-binding fold (THDP-binding)"/>
    <property type="match status" value="1"/>
</dbReference>
<dbReference type="GO" id="GO:0030976">
    <property type="term" value="F:thiamine pyrophosphate binding"/>
    <property type="evidence" value="ECO:0007669"/>
    <property type="project" value="InterPro"/>
</dbReference>
<evidence type="ECO:0000256" key="3">
    <source>
        <dbReference type="SAM" id="Phobius"/>
    </source>
</evidence>
<evidence type="ECO:0000256" key="1">
    <source>
        <dbReference type="ARBA" id="ARBA00022793"/>
    </source>
</evidence>
<keyword evidence="3" id="KW-0472">Membrane</keyword>
<evidence type="ECO:0000313" key="6">
    <source>
        <dbReference type="Proteomes" id="UP000030377"/>
    </source>
</evidence>
<comment type="caution">
    <text evidence="5">The sequence shown here is derived from an EMBL/GenBank/DDBJ whole genome shotgun (WGS) entry which is preliminary data.</text>
</comment>
<accession>A0A0A3Y0Z5</accession>
<gene>
    <name evidence="5" type="ORF">MA20_16820</name>
</gene>
<dbReference type="FunFam" id="3.40.50.970:FF:000095">
    <property type="entry name" value="Sulfopyruvate decarboxylase subunit beta"/>
    <property type="match status" value="1"/>
</dbReference>
<dbReference type="EMBL" id="JRPN01000014">
    <property type="protein sequence ID" value="KGT79021.1"/>
    <property type="molecule type" value="Genomic_DNA"/>
</dbReference>
<dbReference type="CDD" id="cd03372">
    <property type="entry name" value="TPP_ComE"/>
    <property type="match status" value="1"/>
</dbReference>
<dbReference type="RefSeq" id="WP_028157090.1">
    <property type="nucleotide sequence ID" value="NZ_CP081350.1"/>
</dbReference>
<dbReference type="STRING" id="375.BKD09_RS36605"/>
<feature type="transmembrane region" description="Helical" evidence="3">
    <location>
        <begin position="46"/>
        <end position="65"/>
    </location>
</feature>
<reference evidence="5 6" key="1">
    <citation type="submission" date="2014-09" db="EMBL/GenBank/DDBJ databases">
        <title>Draft genome of Bradyrhizobium japonicum Is-34.</title>
        <authorList>
            <person name="Tsurumaru H."/>
            <person name="Yamakawa T."/>
            <person name="Hashimoto S."/>
            <person name="Okizaki K."/>
            <person name="Kanesaki Y."/>
            <person name="Yoshikawa H."/>
            <person name="Yajima S."/>
        </authorList>
    </citation>
    <scope>NUCLEOTIDE SEQUENCE [LARGE SCALE GENOMIC DNA]</scope>
    <source>
        <strain evidence="5 6">Is-34</strain>
    </source>
</reference>
<dbReference type="GO" id="GO:0044281">
    <property type="term" value="P:small molecule metabolic process"/>
    <property type="evidence" value="ECO:0007669"/>
    <property type="project" value="UniProtKB-ARBA"/>
</dbReference>